<dbReference type="InterPro" id="IPR024904">
    <property type="entry name" value="OTCase_ArgI"/>
</dbReference>
<evidence type="ECO:0000256" key="3">
    <source>
        <dbReference type="ARBA" id="ARBA00007805"/>
    </source>
</evidence>
<name>A0ABW2RG96_9BACL</name>
<sequence length="317" mass="34405">MVEVPVATGWKGKDFIGLAGWSPEEVEAFLHLAKQLKANKREWVTKAPLLGKSLGMIFDKPSTRTRVSFEVGMVQLGGYALNLNRQELQLGRGETIEDTAKVLSRYVDAILIRTHSHSLVTELAEAATIPVINGLTEREHPCQALADILTLAEHKGELNGKKCCYVGDGNNVLHSLMHIAALTGMHLSISTPKGYEPSPAIWQEAESIAQATGATLSFSYDPAQAAKGADAVYTDVWASMGQEEEKAERTQAFAGYQVDQALMAQAKPDAIFLHCLPAYRGLEVSAEVIDGPQSVVFDQAENRLHAQKALLLGLLES</sequence>
<keyword evidence="6 8" id="KW-0808">Transferase</keyword>
<comment type="pathway">
    <text evidence="2">Amino-acid biosynthesis; L-arginine biosynthesis; L-arginine from L-ornithine and carbamoyl phosphate: step 1/3.</text>
</comment>
<proteinExistence type="inferred from homology"/>
<dbReference type="InterPro" id="IPR036901">
    <property type="entry name" value="Asp/Orn_carbamoylTrfase_sf"/>
</dbReference>
<protein>
    <recommendedName>
        <fullName evidence="5 8">Ornithine carbamoyltransferase</fullName>
        <shortName evidence="8">OTCase</shortName>
        <ecNumber evidence="4 8">2.1.3.3</ecNumber>
    </recommendedName>
</protein>
<feature type="binding site" evidence="8">
    <location>
        <position position="171"/>
    </location>
    <ligand>
        <name>L-ornithine</name>
        <dbReference type="ChEBI" id="CHEBI:46911"/>
    </ligand>
</feature>
<dbReference type="PROSITE" id="PS00097">
    <property type="entry name" value="CARBAMOYLTRANSFERASE"/>
    <property type="match status" value="1"/>
</dbReference>
<comment type="catalytic activity">
    <reaction evidence="7 8">
        <text>carbamoyl phosphate + L-ornithine = L-citrulline + phosphate + H(+)</text>
        <dbReference type="Rhea" id="RHEA:19513"/>
        <dbReference type="ChEBI" id="CHEBI:15378"/>
        <dbReference type="ChEBI" id="CHEBI:43474"/>
        <dbReference type="ChEBI" id="CHEBI:46911"/>
        <dbReference type="ChEBI" id="CHEBI:57743"/>
        <dbReference type="ChEBI" id="CHEBI:58228"/>
        <dbReference type="EC" id="2.1.3.3"/>
    </reaction>
</comment>
<feature type="domain" description="Aspartate/ornithine carbamoyltransferase carbamoyl-P binding" evidence="10">
    <location>
        <begin position="13"/>
        <end position="153"/>
    </location>
</feature>
<gene>
    <name evidence="11" type="primary">argF</name>
    <name evidence="11" type="ORF">ACFQNG_02280</name>
</gene>
<dbReference type="InterPro" id="IPR006131">
    <property type="entry name" value="Asp_carbamoyltransf_Asp/Orn-bd"/>
</dbReference>
<dbReference type="Proteomes" id="UP001596500">
    <property type="component" value="Unassembled WGS sequence"/>
</dbReference>
<dbReference type="SUPFAM" id="SSF53671">
    <property type="entry name" value="Aspartate/ornithine carbamoyltransferase"/>
    <property type="match status" value="1"/>
</dbReference>
<evidence type="ECO:0000259" key="9">
    <source>
        <dbReference type="Pfam" id="PF00185"/>
    </source>
</evidence>
<evidence type="ECO:0000256" key="1">
    <source>
        <dbReference type="ARBA" id="ARBA00003822"/>
    </source>
</evidence>
<evidence type="ECO:0000256" key="5">
    <source>
        <dbReference type="ARBA" id="ARBA00016634"/>
    </source>
</evidence>
<dbReference type="NCBIfam" id="TIGR00658">
    <property type="entry name" value="orni_carb_tr"/>
    <property type="match status" value="1"/>
</dbReference>
<comment type="function">
    <text evidence="1">Reversibly catalyzes the transfer of the carbamoyl group from carbamoyl phosphate (CP) to the N(epsilon) atom of ornithine (ORN) to produce L-citrulline.</text>
</comment>
<dbReference type="RefSeq" id="WP_379863201.1">
    <property type="nucleotide sequence ID" value="NZ_JBHTBW010000006.1"/>
</dbReference>
<dbReference type="EC" id="2.1.3.3" evidence="4 8"/>
<feature type="binding site" evidence="8">
    <location>
        <position position="89"/>
    </location>
    <ligand>
        <name>carbamoyl phosphate</name>
        <dbReference type="ChEBI" id="CHEBI:58228"/>
    </ligand>
</feature>
<feature type="binding site" evidence="8">
    <location>
        <begin position="140"/>
        <end position="143"/>
    </location>
    <ligand>
        <name>carbamoyl phosphate</name>
        <dbReference type="ChEBI" id="CHEBI:58228"/>
    </ligand>
</feature>
<evidence type="ECO:0000256" key="6">
    <source>
        <dbReference type="ARBA" id="ARBA00022679"/>
    </source>
</evidence>
<feature type="binding site" evidence="8">
    <location>
        <begin position="275"/>
        <end position="276"/>
    </location>
    <ligand>
        <name>carbamoyl phosphate</name>
        <dbReference type="ChEBI" id="CHEBI:58228"/>
    </ligand>
</feature>
<feature type="binding site" evidence="8">
    <location>
        <begin position="239"/>
        <end position="240"/>
    </location>
    <ligand>
        <name>L-ornithine</name>
        <dbReference type="ChEBI" id="CHEBI:46911"/>
    </ligand>
</feature>
<dbReference type="Gene3D" id="3.40.50.1370">
    <property type="entry name" value="Aspartate/ornithine carbamoyltransferase"/>
    <property type="match status" value="2"/>
</dbReference>
<evidence type="ECO:0000259" key="10">
    <source>
        <dbReference type="Pfam" id="PF02729"/>
    </source>
</evidence>
<keyword evidence="12" id="KW-1185">Reference proteome</keyword>
<feature type="binding site" evidence="8">
    <location>
        <begin position="62"/>
        <end position="65"/>
    </location>
    <ligand>
        <name>carbamoyl phosphate</name>
        <dbReference type="ChEBI" id="CHEBI:58228"/>
    </ligand>
</feature>
<dbReference type="InterPro" id="IPR006130">
    <property type="entry name" value="Asp/Orn_carbamoylTrfase"/>
</dbReference>
<evidence type="ECO:0000313" key="11">
    <source>
        <dbReference type="EMBL" id="MFC7439992.1"/>
    </source>
</evidence>
<dbReference type="PRINTS" id="PR00100">
    <property type="entry name" value="AOTCASE"/>
</dbReference>
<comment type="similarity">
    <text evidence="3 8">Belongs to the aspartate/ornithine carbamoyltransferase superfamily. OTCase family.</text>
</comment>
<evidence type="ECO:0000256" key="2">
    <source>
        <dbReference type="ARBA" id="ARBA00004975"/>
    </source>
</evidence>
<feature type="domain" description="Aspartate/ornithine carbamoyltransferase Asp/Orn-binding" evidence="9">
    <location>
        <begin position="160"/>
        <end position="312"/>
    </location>
</feature>
<dbReference type="GO" id="GO:0004585">
    <property type="term" value="F:ornithine carbamoyltransferase activity"/>
    <property type="evidence" value="ECO:0007669"/>
    <property type="project" value="UniProtKB-EC"/>
</dbReference>
<dbReference type="Pfam" id="PF02729">
    <property type="entry name" value="OTCace_N"/>
    <property type="match status" value="1"/>
</dbReference>
<evidence type="ECO:0000256" key="7">
    <source>
        <dbReference type="ARBA" id="ARBA00048772"/>
    </source>
</evidence>
<evidence type="ECO:0000256" key="4">
    <source>
        <dbReference type="ARBA" id="ARBA00013007"/>
    </source>
</evidence>
<dbReference type="EMBL" id="JBHTBW010000006">
    <property type="protein sequence ID" value="MFC7439992.1"/>
    <property type="molecule type" value="Genomic_DNA"/>
</dbReference>
<dbReference type="PANTHER" id="PTHR45753:SF3">
    <property type="entry name" value="ORNITHINE TRANSCARBAMYLASE, MITOCHONDRIAL"/>
    <property type="match status" value="1"/>
</dbReference>
<dbReference type="PRINTS" id="PR00102">
    <property type="entry name" value="OTCASE"/>
</dbReference>
<keyword evidence="8" id="KW-0963">Cytoplasm</keyword>
<feature type="binding site" evidence="8">
    <location>
        <position position="303"/>
    </location>
    <ligand>
        <name>carbamoyl phosphate</name>
        <dbReference type="ChEBI" id="CHEBI:58228"/>
    </ligand>
</feature>
<comment type="caution">
    <text evidence="11">The sequence shown here is derived from an EMBL/GenBank/DDBJ whole genome shotgun (WGS) entry which is preliminary data.</text>
</comment>
<reference evidence="12" key="1">
    <citation type="journal article" date="2019" name="Int. J. Syst. Evol. Microbiol.">
        <title>The Global Catalogue of Microorganisms (GCM) 10K type strain sequencing project: providing services to taxonomists for standard genome sequencing and annotation.</title>
        <authorList>
            <consortium name="The Broad Institute Genomics Platform"/>
            <consortium name="The Broad Institute Genome Sequencing Center for Infectious Disease"/>
            <person name="Wu L."/>
            <person name="Ma J."/>
        </authorList>
    </citation>
    <scope>NUCLEOTIDE SEQUENCE [LARGE SCALE GENOMIC DNA]</scope>
    <source>
        <strain evidence="12">CGMCC 1.12942</strain>
    </source>
</reference>
<comment type="subcellular location">
    <subcellularLocation>
        <location evidence="8">Cytoplasm</location>
    </subcellularLocation>
</comment>
<dbReference type="Pfam" id="PF00185">
    <property type="entry name" value="OTCace"/>
    <property type="match status" value="1"/>
</dbReference>
<dbReference type="PANTHER" id="PTHR45753">
    <property type="entry name" value="ORNITHINE CARBAMOYLTRANSFERASE, MITOCHONDRIAL"/>
    <property type="match status" value="1"/>
</dbReference>
<dbReference type="HAMAP" id="MF_01109">
    <property type="entry name" value="OTCase"/>
    <property type="match status" value="1"/>
</dbReference>
<feature type="binding site" evidence="8">
    <location>
        <position position="235"/>
    </location>
    <ligand>
        <name>L-ornithine</name>
        <dbReference type="ChEBI" id="CHEBI:46911"/>
    </ligand>
</feature>
<dbReference type="InterPro" id="IPR002292">
    <property type="entry name" value="Orn/put_carbamltrans"/>
</dbReference>
<organism evidence="11 12">
    <name type="scientific">Laceyella putida</name>
    <dbReference type="NCBI Taxonomy" id="110101"/>
    <lineage>
        <taxon>Bacteria</taxon>
        <taxon>Bacillati</taxon>
        <taxon>Bacillota</taxon>
        <taxon>Bacilli</taxon>
        <taxon>Bacillales</taxon>
        <taxon>Thermoactinomycetaceae</taxon>
        <taxon>Laceyella</taxon>
    </lineage>
</organism>
<dbReference type="NCBIfam" id="NF001986">
    <property type="entry name" value="PRK00779.1"/>
    <property type="match status" value="1"/>
</dbReference>
<evidence type="ECO:0000256" key="8">
    <source>
        <dbReference type="HAMAP-Rule" id="MF_01109"/>
    </source>
</evidence>
<dbReference type="InterPro" id="IPR006132">
    <property type="entry name" value="Asp/Orn_carbamoyltranf_P-bd"/>
</dbReference>
<evidence type="ECO:0000313" key="12">
    <source>
        <dbReference type="Proteomes" id="UP001596500"/>
    </source>
</evidence>
<feature type="binding site" evidence="8">
    <location>
        <position position="113"/>
    </location>
    <ligand>
        <name>carbamoyl phosphate</name>
        <dbReference type="ChEBI" id="CHEBI:58228"/>
    </ligand>
</feature>
<accession>A0ABW2RG96</accession>